<dbReference type="PROSITE" id="PS51737">
    <property type="entry name" value="RECOMBINASE_DNA_BIND"/>
    <property type="match status" value="1"/>
</dbReference>
<sequence length="496" mass="57284">MKIAGYIRVSTNNEGQKESPENQRHMILDYITENQHDLYDFYTDIQTGTTDNREGLKRLIQDAENREFDVIVAKELSRLGRNVELLYQLKRVADTKGVRLITLDGKVDTQDFSKQAMFGLYAWIYESESQRISDRIKSVFHMKYKSGKFLGSVPPYGYGLKDKKLIIRDDYTVSVVKDIFEKYLEGWGHDKIARYLTNNDIPTPSQVIGKANSGLYWQGSTVKKILKNPHYVGDLVQGRETTMNVTNKTRKVNDKSEWITISDAHEPIIPRDVFEQVQSLLEQKAKRGRGGTRKQKHLFTNIAYCSDCGKSMHYRINRKGYICGSYAKHGKKACSSHVIKEQLLKEIILDDLKKMADDLEHPNLESKIKKKVRATAKQNESRLQSIEKKIQKQMELKHNALQKYIADDISKQDYDDFVNTVQEKLQQLEIEKAEIISAIDSKKAAIKISAILEQLKAFLNFNTLTTEMLLRFVEKIEVTENKDVKIYYKFAQVEGL</sequence>
<dbReference type="GO" id="GO:0000150">
    <property type="term" value="F:DNA strand exchange activity"/>
    <property type="evidence" value="ECO:0007669"/>
    <property type="project" value="InterPro"/>
</dbReference>
<dbReference type="EMBL" id="JWIR02000034">
    <property type="protein sequence ID" value="KKB40009.1"/>
    <property type="molecule type" value="Genomic_DNA"/>
</dbReference>
<dbReference type="InterPro" id="IPR036162">
    <property type="entry name" value="Resolvase-like_N_sf"/>
</dbReference>
<evidence type="ECO:0000313" key="4">
    <source>
        <dbReference type="EMBL" id="KKB40009.1"/>
    </source>
</evidence>
<evidence type="ECO:0000259" key="2">
    <source>
        <dbReference type="PROSITE" id="PS51736"/>
    </source>
</evidence>
<reference evidence="4" key="1">
    <citation type="submission" date="2015-02" db="EMBL/GenBank/DDBJ databases">
        <title>Genome Assembly of Bacillaceae bacterium MTCC 8252.</title>
        <authorList>
            <person name="Verma A."/>
            <person name="Khatri I."/>
            <person name="Mual P."/>
            <person name="Subramanian S."/>
            <person name="Krishnamurthi S."/>
        </authorList>
    </citation>
    <scope>NUCLEOTIDE SEQUENCE [LARGE SCALE GENOMIC DNA]</scope>
    <source>
        <strain evidence="4">MTCC 8252</strain>
    </source>
</reference>
<dbReference type="PANTHER" id="PTHR30461">
    <property type="entry name" value="DNA-INVERTASE FROM LAMBDOID PROPHAGE"/>
    <property type="match status" value="1"/>
</dbReference>
<dbReference type="Gene3D" id="3.90.1750.20">
    <property type="entry name" value="Putative Large Serine Recombinase, Chain B, Domain 2"/>
    <property type="match status" value="1"/>
</dbReference>
<comment type="caution">
    <text evidence="4">The sequence shown here is derived from an EMBL/GenBank/DDBJ whole genome shotgun (WGS) entry which is preliminary data.</text>
</comment>
<dbReference type="InterPro" id="IPR011109">
    <property type="entry name" value="DNA_bind_recombinase_dom"/>
</dbReference>
<dbReference type="SMART" id="SM00857">
    <property type="entry name" value="Resolvase"/>
    <property type="match status" value="1"/>
</dbReference>
<evidence type="ECO:0000259" key="3">
    <source>
        <dbReference type="PROSITE" id="PS51737"/>
    </source>
</evidence>
<accession>A0A0F5I2W0</accession>
<dbReference type="PANTHER" id="PTHR30461:SF23">
    <property type="entry name" value="DNA RECOMBINASE-RELATED"/>
    <property type="match status" value="1"/>
</dbReference>
<dbReference type="SUPFAM" id="SSF53041">
    <property type="entry name" value="Resolvase-like"/>
    <property type="match status" value="1"/>
</dbReference>
<dbReference type="Pfam" id="PF14287">
    <property type="entry name" value="DUF4368"/>
    <property type="match status" value="1"/>
</dbReference>
<proteinExistence type="predicted"/>
<dbReference type="InterPro" id="IPR025378">
    <property type="entry name" value="DUF4368"/>
</dbReference>
<evidence type="ECO:0000256" key="1">
    <source>
        <dbReference type="SAM" id="Coils"/>
    </source>
</evidence>
<dbReference type="Gene3D" id="3.40.50.1390">
    <property type="entry name" value="Resolvase, N-terminal catalytic domain"/>
    <property type="match status" value="1"/>
</dbReference>
<dbReference type="RefSeq" id="WP_040047648.1">
    <property type="nucleotide sequence ID" value="NZ_JWIR02000034.1"/>
</dbReference>
<dbReference type="Proteomes" id="UP000031563">
    <property type="component" value="Unassembled WGS sequence"/>
</dbReference>
<feature type="coiled-coil region" evidence="1">
    <location>
        <begin position="369"/>
        <end position="445"/>
    </location>
</feature>
<dbReference type="AlphaFoldDB" id="A0A0F5I2W0"/>
<dbReference type="Pfam" id="PF13408">
    <property type="entry name" value="Zn_ribbon_recom"/>
    <property type="match status" value="1"/>
</dbReference>
<keyword evidence="5" id="KW-1185">Reference proteome</keyword>
<evidence type="ECO:0000313" key="5">
    <source>
        <dbReference type="Proteomes" id="UP000031563"/>
    </source>
</evidence>
<organism evidence="4 5">
    <name type="scientific">Bacillus thermotolerans</name>
    <name type="common">Quasibacillus thermotolerans</name>
    <dbReference type="NCBI Taxonomy" id="1221996"/>
    <lineage>
        <taxon>Bacteria</taxon>
        <taxon>Bacillati</taxon>
        <taxon>Bacillota</taxon>
        <taxon>Bacilli</taxon>
        <taxon>Bacillales</taxon>
        <taxon>Bacillaceae</taxon>
        <taxon>Bacillus</taxon>
    </lineage>
</organism>
<dbReference type="InterPro" id="IPR025827">
    <property type="entry name" value="Zn_ribbon_recom_dom"/>
</dbReference>
<keyword evidence="1" id="KW-0175">Coiled coil</keyword>
<dbReference type="InterPro" id="IPR038109">
    <property type="entry name" value="DNA_bind_recomb_sf"/>
</dbReference>
<dbReference type="InterPro" id="IPR050639">
    <property type="entry name" value="SSR_resolvase"/>
</dbReference>
<protein>
    <submittedName>
        <fullName evidence="4">Site-specific DNA recombinase</fullName>
    </submittedName>
</protein>
<dbReference type="STRING" id="1221996.QY95_01881"/>
<name>A0A0F5I2W0_BACTR</name>
<dbReference type="GO" id="GO:0003677">
    <property type="term" value="F:DNA binding"/>
    <property type="evidence" value="ECO:0007669"/>
    <property type="project" value="InterPro"/>
</dbReference>
<dbReference type="CDD" id="cd00338">
    <property type="entry name" value="Ser_Recombinase"/>
    <property type="match status" value="1"/>
</dbReference>
<feature type="domain" description="Resolvase/invertase-type recombinase catalytic" evidence="2">
    <location>
        <begin position="2"/>
        <end position="147"/>
    </location>
</feature>
<dbReference type="PROSITE" id="PS51736">
    <property type="entry name" value="RECOMBINASES_3"/>
    <property type="match status" value="1"/>
</dbReference>
<dbReference type="OrthoDB" id="9811097at2"/>
<dbReference type="InterPro" id="IPR006119">
    <property type="entry name" value="Resolv_N"/>
</dbReference>
<gene>
    <name evidence="4" type="ORF">QY95_01881</name>
</gene>
<dbReference type="Pfam" id="PF07508">
    <property type="entry name" value="Recombinase"/>
    <property type="match status" value="1"/>
</dbReference>
<dbReference type="Pfam" id="PF00239">
    <property type="entry name" value="Resolvase"/>
    <property type="match status" value="1"/>
</dbReference>
<feature type="domain" description="Recombinase" evidence="3">
    <location>
        <begin position="155"/>
        <end position="287"/>
    </location>
</feature>